<evidence type="ECO:0000313" key="1">
    <source>
        <dbReference type="EMBL" id="KAI8555263.1"/>
    </source>
</evidence>
<dbReference type="Proteomes" id="UP001062846">
    <property type="component" value="Chromosome 5"/>
</dbReference>
<reference evidence="1" key="1">
    <citation type="submission" date="2022-02" db="EMBL/GenBank/DDBJ databases">
        <title>Plant Genome Project.</title>
        <authorList>
            <person name="Zhang R.-G."/>
        </authorList>
    </citation>
    <scope>NUCLEOTIDE SEQUENCE</scope>
    <source>
        <strain evidence="1">AT1</strain>
    </source>
</reference>
<protein>
    <submittedName>
        <fullName evidence="1">Uncharacterized protein</fullName>
    </submittedName>
</protein>
<accession>A0ACC0NS03</accession>
<sequence length="189" mass="20593">MQRNPSQRLVRLQPQSVTTEDSPLSSLAVLRASSTSIFEEPVTPAPSLAASTPGNPNMAGTLPHQPLTVEDMLMNLQNSITAMQQRSAQTDANITRLNDLINTRLPPPLEEEGEDDEDDQKQPIVVPDPNHEGRLIGQHNPRDGAFVLTASISDLSHQPIPAVWLNSASSLDILYFTATDPNPFLTLTN</sequence>
<name>A0ACC0NS03_RHOML</name>
<proteinExistence type="predicted"/>
<organism evidence="1 2">
    <name type="scientific">Rhododendron molle</name>
    <name type="common">Chinese azalea</name>
    <name type="synonym">Azalea mollis</name>
    <dbReference type="NCBI Taxonomy" id="49168"/>
    <lineage>
        <taxon>Eukaryota</taxon>
        <taxon>Viridiplantae</taxon>
        <taxon>Streptophyta</taxon>
        <taxon>Embryophyta</taxon>
        <taxon>Tracheophyta</taxon>
        <taxon>Spermatophyta</taxon>
        <taxon>Magnoliopsida</taxon>
        <taxon>eudicotyledons</taxon>
        <taxon>Gunneridae</taxon>
        <taxon>Pentapetalae</taxon>
        <taxon>asterids</taxon>
        <taxon>Ericales</taxon>
        <taxon>Ericaceae</taxon>
        <taxon>Ericoideae</taxon>
        <taxon>Rhodoreae</taxon>
        <taxon>Rhododendron</taxon>
    </lineage>
</organism>
<dbReference type="EMBL" id="CM046392">
    <property type="protein sequence ID" value="KAI8555263.1"/>
    <property type="molecule type" value="Genomic_DNA"/>
</dbReference>
<keyword evidence="2" id="KW-1185">Reference proteome</keyword>
<evidence type="ECO:0000313" key="2">
    <source>
        <dbReference type="Proteomes" id="UP001062846"/>
    </source>
</evidence>
<gene>
    <name evidence="1" type="ORF">RHMOL_Rhmol05G0161300</name>
</gene>
<comment type="caution">
    <text evidence="1">The sequence shown here is derived from an EMBL/GenBank/DDBJ whole genome shotgun (WGS) entry which is preliminary data.</text>
</comment>